<dbReference type="OrthoDB" id="9988524at2759"/>
<evidence type="ECO:0000313" key="2">
    <source>
        <dbReference type="Proteomes" id="UP001140094"/>
    </source>
</evidence>
<accession>A0A9W8LTK0</accession>
<dbReference type="Gene3D" id="3.40.50.1820">
    <property type="entry name" value="alpha/beta hydrolase"/>
    <property type="match status" value="1"/>
</dbReference>
<proteinExistence type="predicted"/>
<dbReference type="EMBL" id="JANBUO010000523">
    <property type="protein sequence ID" value="KAJ2803456.1"/>
    <property type="molecule type" value="Genomic_DNA"/>
</dbReference>
<keyword evidence="2" id="KW-1185">Reference proteome</keyword>
<reference evidence="1" key="1">
    <citation type="submission" date="2022-07" db="EMBL/GenBank/DDBJ databases">
        <title>Phylogenomic reconstructions and comparative analyses of Kickxellomycotina fungi.</title>
        <authorList>
            <person name="Reynolds N.K."/>
            <person name="Stajich J.E."/>
            <person name="Barry K."/>
            <person name="Grigoriev I.V."/>
            <person name="Crous P."/>
            <person name="Smith M.E."/>
        </authorList>
    </citation>
    <scope>NUCLEOTIDE SEQUENCE</scope>
    <source>
        <strain evidence="1">NRRL 1565</strain>
    </source>
</reference>
<dbReference type="SUPFAM" id="SSF53474">
    <property type="entry name" value="alpha/beta-Hydrolases"/>
    <property type="match status" value="1"/>
</dbReference>
<dbReference type="Proteomes" id="UP001140094">
    <property type="component" value="Unassembled WGS sequence"/>
</dbReference>
<evidence type="ECO:0000313" key="1">
    <source>
        <dbReference type="EMBL" id="KAJ2803456.1"/>
    </source>
</evidence>
<gene>
    <name evidence="1" type="ORF">H4R20_002885</name>
</gene>
<sequence length="234" mass="25786">FDFHGNGKSTGTTSYGNYYEEADDICAVVEHINSCGVPGIHGKSAVVGILGHSKGASSMFLFGFKYSYLCPPLLIALSARFWLAREITMRWTEENRQALQKTGKFLWRTYGKRPGKGSGAGYKCDSADKGCVKEYWISAQDLAERSATDMAVVQALPMHRCFVFNVTGACDQIVPSDDVWEYDRLIRLAAPDAGRIATSIVPGASHFWTKLPELHALEQVLLPWLTKTLSKAGL</sequence>
<comment type="caution">
    <text evidence="1">The sequence shown here is derived from an EMBL/GenBank/DDBJ whole genome shotgun (WGS) entry which is preliminary data.</text>
</comment>
<name>A0A9W8LTK0_9FUNG</name>
<feature type="non-terminal residue" evidence="1">
    <location>
        <position position="1"/>
    </location>
</feature>
<dbReference type="InterPro" id="IPR029058">
    <property type="entry name" value="AB_hydrolase_fold"/>
</dbReference>
<evidence type="ECO:0008006" key="3">
    <source>
        <dbReference type="Google" id="ProtNLM"/>
    </source>
</evidence>
<dbReference type="AlphaFoldDB" id="A0A9W8LTK0"/>
<organism evidence="1 2">
    <name type="scientific">Coemansia guatemalensis</name>
    <dbReference type="NCBI Taxonomy" id="2761395"/>
    <lineage>
        <taxon>Eukaryota</taxon>
        <taxon>Fungi</taxon>
        <taxon>Fungi incertae sedis</taxon>
        <taxon>Zoopagomycota</taxon>
        <taxon>Kickxellomycotina</taxon>
        <taxon>Kickxellomycetes</taxon>
        <taxon>Kickxellales</taxon>
        <taxon>Kickxellaceae</taxon>
        <taxon>Coemansia</taxon>
    </lineage>
</organism>
<protein>
    <recommendedName>
        <fullName evidence="3">Alpha/beta-hydrolase</fullName>
    </recommendedName>
</protein>